<dbReference type="EMBL" id="JBHIRY010000011">
    <property type="protein sequence ID" value="MFB5761415.1"/>
    <property type="molecule type" value="Genomic_DNA"/>
</dbReference>
<evidence type="ECO:0000313" key="1">
    <source>
        <dbReference type="EMBL" id="MFB5761415.1"/>
    </source>
</evidence>
<keyword evidence="2" id="KW-1185">Reference proteome</keyword>
<proteinExistence type="predicted"/>
<organism evidence="1 2">
    <name type="scientific">Paenibacillus medicaginis</name>
    <dbReference type="NCBI Taxonomy" id="1470560"/>
    <lineage>
        <taxon>Bacteria</taxon>
        <taxon>Bacillati</taxon>
        <taxon>Bacillota</taxon>
        <taxon>Bacilli</taxon>
        <taxon>Bacillales</taxon>
        <taxon>Paenibacillaceae</taxon>
        <taxon>Paenibacillus</taxon>
    </lineage>
</organism>
<dbReference type="Proteomes" id="UP001580430">
    <property type="component" value="Unassembled WGS sequence"/>
</dbReference>
<dbReference type="InterPro" id="IPR014942">
    <property type="entry name" value="AbiEii"/>
</dbReference>
<name>A0ABV5C1M5_9BACL</name>
<reference evidence="1 2" key="1">
    <citation type="submission" date="2024-09" db="EMBL/GenBank/DDBJ databases">
        <title>Paenibacillus zeirhizospherea sp. nov., isolated from surface of the maize (Zea mays) roots in a horticulture field, Hungary.</title>
        <authorList>
            <person name="Marton D."/>
            <person name="Farkas M."/>
            <person name="Bedics A."/>
            <person name="Toth E."/>
            <person name="Tancsics A."/>
            <person name="Boka K."/>
            <person name="Marati G."/>
            <person name="Kriszt B."/>
            <person name="Cserhati M."/>
        </authorList>
    </citation>
    <scope>NUCLEOTIDE SEQUENCE [LARGE SCALE GENOMIC DNA]</scope>
    <source>
        <strain evidence="1 2">JCM 18446</strain>
    </source>
</reference>
<comment type="caution">
    <text evidence="1">The sequence shown here is derived from an EMBL/GenBank/DDBJ whole genome shotgun (WGS) entry which is preliminary data.</text>
</comment>
<sequence>MRLSFEDIGLTNLEQVRIRIETVLSKTFLEYGYQVFEVRIKAKPKRPNPEIEAFWAGYEVNFKIIEPEKFEANRDNSIWLAAKAIAVSDTKKNITIDFGRHEYTGSIQMVDNIKGFEGFLVPIYTPTLIVLEKLRAICQQMDDYLIRIGKDTEFGKPRPRDFYDIYTILESASVEVNFKDPETLGHLRACFHAKRVPVSLLTKVWETRKFHQQDEPRLRDSILNRDEYRGFNFYFDYVLNLLEQNDLLSFEELA</sequence>
<gene>
    <name evidence="1" type="ORF">ACE5LO_13540</name>
</gene>
<protein>
    <submittedName>
        <fullName evidence="1">Nucleotidyl transferase AbiEii/AbiGii toxin family protein</fullName>
    </submittedName>
</protein>
<dbReference type="Pfam" id="PF08843">
    <property type="entry name" value="AbiEii"/>
    <property type="match status" value="1"/>
</dbReference>
<keyword evidence="1" id="KW-0808">Transferase</keyword>
<dbReference type="GO" id="GO:0016740">
    <property type="term" value="F:transferase activity"/>
    <property type="evidence" value="ECO:0007669"/>
    <property type="project" value="UniProtKB-KW"/>
</dbReference>
<evidence type="ECO:0000313" key="2">
    <source>
        <dbReference type="Proteomes" id="UP001580430"/>
    </source>
</evidence>
<accession>A0ABV5C1M5</accession>
<dbReference type="RefSeq" id="WP_375520554.1">
    <property type="nucleotide sequence ID" value="NZ_JBHIRY010000011.1"/>
</dbReference>